<keyword evidence="10" id="KW-0255">Endonuclease</keyword>
<dbReference type="EMBL" id="JASNFN010000002">
    <property type="protein sequence ID" value="MDP5181768.1"/>
    <property type="molecule type" value="Genomic_DNA"/>
</dbReference>
<dbReference type="Pfam" id="PF12323">
    <property type="entry name" value="HTH_OrfB_IS605"/>
    <property type="match status" value="1"/>
</dbReference>
<sequence length="452" mass="49162">MAHGAVRVRLDVTDVQAGMLLRAAGARRKAWNWAVAKIKANADQWHAEASYGIEKPDRVRPLTYFTLGKLWTAERPEVAPWAGEHSTWTFRYALRDAATAHQAFLAGKRRFPRFKSRHRDRARFTVRDGLALESGRVRLAKYGWVRIAAACPQQAKLRRLLRRGHAMLQHLTVTRHSDGHWYATVNFTREARIPGERHVAPAGPVAGVDRGVTTAAVVATADGALVAELPASRALRDRLRHVKHLQRAVSRTAKGSANRRKAVERLGRAHARAVAVRADTLHGFTARLAHAHGVVVIEDLATANMLRNRHLAAAIGDQGWAELARQLTYKTIRHGGQLIVADRWFASSKTCSACGAVRPKLTLAECTYRCGNDSCGHVADRDVNAAANLAAWGEHTLGLCPCVIRAGDRHPGGPTAESTRHACGGWVSGPAAPAGPVLPGETGTSRPRVSVA</sequence>
<evidence type="ECO:0000256" key="4">
    <source>
        <dbReference type="ARBA" id="ARBA00022833"/>
    </source>
</evidence>
<evidence type="ECO:0000256" key="2">
    <source>
        <dbReference type="ARBA" id="ARBA00022578"/>
    </source>
</evidence>
<evidence type="ECO:0000313" key="11">
    <source>
        <dbReference type="Proteomes" id="UP001233673"/>
    </source>
</evidence>
<dbReference type="Pfam" id="PF01385">
    <property type="entry name" value="OrfB_IS605"/>
    <property type="match status" value="1"/>
</dbReference>
<evidence type="ECO:0000256" key="3">
    <source>
        <dbReference type="ARBA" id="ARBA00022723"/>
    </source>
</evidence>
<evidence type="ECO:0000259" key="7">
    <source>
        <dbReference type="Pfam" id="PF01385"/>
    </source>
</evidence>
<dbReference type="RefSeq" id="WP_305998477.1">
    <property type="nucleotide sequence ID" value="NZ_JASNFN010000002.1"/>
</dbReference>
<evidence type="ECO:0000313" key="10">
    <source>
        <dbReference type="EMBL" id="MDP5181768.1"/>
    </source>
</evidence>
<evidence type="ECO:0000256" key="1">
    <source>
        <dbReference type="ARBA" id="ARBA00008761"/>
    </source>
</evidence>
<keyword evidence="11" id="KW-1185">Reference proteome</keyword>
<evidence type="ECO:0000256" key="6">
    <source>
        <dbReference type="ARBA" id="ARBA00023172"/>
    </source>
</evidence>
<dbReference type="InterPro" id="IPR010095">
    <property type="entry name" value="Cas12f1-like_TNB"/>
</dbReference>
<accession>A0ABT9I891</accession>
<comment type="similarity">
    <text evidence="1">In the C-terminal section; belongs to the transposase 35 family.</text>
</comment>
<keyword evidence="5" id="KW-0238">DNA-binding</keyword>
<dbReference type="GO" id="GO:0004519">
    <property type="term" value="F:endonuclease activity"/>
    <property type="evidence" value="ECO:0007669"/>
    <property type="project" value="UniProtKB-KW"/>
</dbReference>
<evidence type="ECO:0000256" key="5">
    <source>
        <dbReference type="ARBA" id="ARBA00023125"/>
    </source>
</evidence>
<feature type="domain" description="Transposase putative helix-turn-helix" evidence="9">
    <location>
        <begin position="4"/>
        <end position="40"/>
    </location>
</feature>
<keyword evidence="2" id="KW-0815">Transposition</keyword>
<dbReference type="Proteomes" id="UP001233673">
    <property type="component" value="Unassembled WGS sequence"/>
</dbReference>
<name>A0ABT9I891_9ACTN</name>
<dbReference type="InterPro" id="IPR001959">
    <property type="entry name" value="Transposase"/>
</dbReference>
<keyword evidence="3" id="KW-0479">Metal-binding</keyword>
<keyword evidence="10" id="KW-0540">Nuclease</keyword>
<keyword evidence="6" id="KW-0233">DNA recombination</keyword>
<dbReference type="Pfam" id="PF07282">
    <property type="entry name" value="Cas12f1-like_TNB"/>
    <property type="match status" value="1"/>
</dbReference>
<protein>
    <submittedName>
        <fullName evidence="10">RNA-guided endonuclease TnpB family protein</fullName>
    </submittedName>
</protein>
<dbReference type="NCBIfam" id="NF040570">
    <property type="entry name" value="guided_TnpB"/>
    <property type="match status" value="1"/>
</dbReference>
<evidence type="ECO:0000259" key="8">
    <source>
        <dbReference type="Pfam" id="PF07282"/>
    </source>
</evidence>
<reference evidence="11" key="1">
    <citation type="submission" date="2023-05" db="EMBL/GenBank/DDBJ databases">
        <title>Draft genome of Pseudofrankia sp. BMG5.37.</title>
        <authorList>
            <person name="Gtari M."/>
            <person name="Ghodhbane F."/>
            <person name="Sbissi I."/>
        </authorList>
    </citation>
    <scope>NUCLEOTIDE SEQUENCE [LARGE SCALE GENOMIC DNA]</scope>
    <source>
        <strain evidence="11">BMG 814</strain>
    </source>
</reference>
<evidence type="ECO:0000259" key="9">
    <source>
        <dbReference type="Pfam" id="PF12323"/>
    </source>
</evidence>
<dbReference type="InterPro" id="IPR021027">
    <property type="entry name" value="Transposase_put_HTH"/>
</dbReference>
<gene>
    <name evidence="10" type="ORF">QOZ88_03890</name>
</gene>
<proteinExistence type="inferred from homology"/>
<keyword evidence="4" id="KW-0862">Zinc</keyword>
<organism evidence="10 11">
    <name type="scientific">Blastococcus carthaginiensis</name>
    <dbReference type="NCBI Taxonomy" id="3050034"/>
    <lineage>
        <taxon>Bacteria</taxon>
        <taxon>Bacillati</taxon>
        <taxon>Actinomycetota</taxon>
        <taxon>Actinomycetes</taxon>
        <taxon>Geodermatophilales</taxon>
        <taxon>Geodermatophilaceae</taxon>
        <taxon>Blastococcus</taxon>
    </lineage>
</organism>
<comment type="caution">
    <text evidence="10">The sequence shown here is derived from an EMBL/GenBank/DDBJ whole genome shotgun (WGS) entry which is preliminary data.</text>
</comment>
<feature type="domain" description="Cas12f1-like TNB" evidence="8">
    <location>
        <begin position="320"/>
        <end position="389"/>
    </location>
</feature>
<feature type="domain" description="Probable transposase IS891/IS1136/IS1341" evidence="7">
    <location>
        <begin position="197"/>
        <end position="308"/>
    </location>
</feature>
<keyword evidence="10" id="KW-0378">Hydrolase</keyword>